<gene>
    <name evidence="1" type="ORF">RAK27_08280</name>
</gene>
<comment type="caution">
    <text evidence="1">The sequence shown here is derived from an EMBL/GenBank/DDBJ whole genome shotgun (WGS) entry which is preliminary data.</text>
</comment>
<dbReference type="Pfam" id="PF11687">
    <property type="entry name" value="DUF3284"/>
    <property type="match status" value="1"/>
</dbReference>
<reference evidence="1" key="1">
    <citation type="submission" date="2023-08" db="EMBL/GenBank/DDBJ databases">
        <title>Genomic characterization of piscicolin 126 produced by Carnobacterium maltaromaticum CM22 strain isolated from salmon (Salmo salar).</title>
        <authorList>
            <person name="Gonzalez-Gragera E."/>
            <person name="Garcia-Lopez J.D."/>
            <person name="Teso-Perez C."/>
            <person name="Gimenez-Hernandez I."/>
            <person name="Peralta-Sanchez J.M."/>
            <person name="Valdivia E."/>
            <person name="Montalban-Lopez M."/>
            <person name="Martin-Platero A.M."/>
            <person name="Banos A."/>
            <person name="Martinez-Bueno M."/>
        </authorList>
    </citation>
    <scope>NUCLEOTIDE SEQUENCE</scope>
    <source>
        <strain evidence="1">CM22</strain>
    </source>
</reference>
<dbReference type="InterPro" id="IPR021701">
    <property type="entry name" value="DUF3284"/>
</dbReference>
<name>A0AAW9JQB2_CARML</name>
<dbReference type="GeneID" id="83605308"/>
<dbReference type="EMBL" id="JAVBVO010000003">
    <property type="protein sequence ID" value="MDZ5758647.1"/>
    <property type="molecule type" value="Genomic_DNA"/>
</dbReference>
<protein>
    <submittedName>
        <fullName evidence="1">DUF3284 domain-containing protein</fullName>
    </submittedName>
</protein>
<proteinExistence type="predicted"/>
<sequence>MELIKELNVSAEYFYGRVMESVLYDIRQHTEKSMSKDQLSGFSYSKQFAPKSSGKIVITEILENQVYAFKTITSRNEFDAKYVIDAIDETHCRVTYTEKMESNGAFQTMNDRVVGTLLSYFRKKNMKKMLLSIEQL</sequence>
<evidence type="ECO:0000313" key="2">
    <source>
        <dbReference type="Proteomes" id="UP001290462"/>
    </source>
</evidence>
<dbReference type="RefSeq" id="WP_010051687.1">
    <property type="nucleotide sequence ID" value="NZ_BJOJ01000036.1"/>
</dbReference>
<dbReference type="AlphaFoldDB" id="A0AAW9JQB2"/>
<organism evidence="1 2">
    <name type="scientific">Carnobacterium maltaromaticum</name>
    <name type="common">Carnobacterium piscicola</name>
    <dbReference type="NCBI Taxonomy" id="2751"/>
    <lineage>
        <taxon>Bacteria</taxon>
        <taxon>Bacillati</taxon>
        <taxon>Bacillota</taxon>
        <taxon>Bacilli</taxon>
        <taxon>Lactobacillales</taxon>
        <taxon>Carnobacteriaceae</taxon>
        <taxon>Carnobacterium</taxon>
    </lineage>
</organism>
<evidence type="ECO:0000313" key="1">
    <source>
        <dbReference type="EMBL" id="MDZ5758647.1"/>
    </source>
</evidence>
<dbReference type="Proteomes" id="UP001290462">
    <property type="component" value="Unassembled WGS sequence"/>
</dbReference>
<accession>A0AAW9JQB2</accession>